<dbReference type="Proteomes" id="UP000241808">
    <property type="component" value="Unassembled WGS sequence"/>
</dbReference>
<dbReference type="PANTHER" id="PTHR32089">
    <property type="entry name" value="METHYL-ACCEPTING CHEMOTAXIS PROTEIN MCPB"/>
    <property type="match status" value="1"/>
</dbReference>
<protein>
    <submittedName>
        <fullName evidence="11">Methyl-accepting chemotaxis protein</fullName>
    </submittedName>
</protein>
<evidence type="ECO:0000256" key="6">
    <source>
        <dbReference type="SAM" id="Coils"/>
    </source>
</evidence>
<dbReference type="InterPro" id="IPR004090">
    <property type="entry name" value="Chemotax_Me-accpt_rcpt"/>
</dbReference>
<keyword evidence="3 5" id="KW-0807">Transducer</keyword>
<dbReference type="PRINTS" id="PR00260">
    <property type="entry name" value="CHEMTRNSDUCR"/>
</dbReference>
<evidence type="ECO:0000259" key="10">
    <source>
        <dbReference type="PROSITE" id="PS50885"/>
    </source>
</evidence>
<name>A0A2T4ZG75_9HYPH</name>
<dbReference type="GO" id="GO:0005886">
    <property type="term" value="C:plasma membrane"/>
    <property type="evidence" value="ECO:0007669"/>
    <property type="project" value="UniProtKB-SubCell"/>
</dbReference>
<evidence type="ECO:0000256" key="7">
    <source>
        <dbReference type="SAM" id="Phobius"/>
    </source>
</evidence>
<comment type="similarity">
    <text evidence="4">Belongs to the methyl-accepting chemotaxis (MCP) protein family.</text>
</comment>
<feature type="transmembrane region" description="Helical" evidence="7">
    <location>
        <begin position="13"/>
        <end position="35"/>
    </location>
</feature>
<dbReference type="EMBL" id="PZZL01000002">
    <property type="protein sequence ID" value="PTM60924.1"/>
    <property type="molecule type" value="Genomic_DNA"/>
</dbReference>
<sequence>MAWLSKIRITPKILGLVLALNALMLCLAGVGMYALSSVSTDAETGIESGARATAASRVTSAVTFVGRAEAVVALNPTPEIIRENVEAITAQRRSITENLQRIRTSRAEVVQTAANKAEAGINRYLTAQEGVLTLARSITGEPTADQRRELAQLVIANRPLYLEGRREVQALTAVLLERGEMYRNQLKTTGSDMSRLMLILAGIGVLVGVAAGLLIGRSGIATPIRTLSEQLQDLAKGRFDITVAGTERRDEVGDIARSAEIFKANGLEAERLRREQAEAEARAEAEKRAMLDRLAGEFEAAVGSVVASVSQSAEQLKGAATSLSSAAAESGSQSNAVAAASEQSSGNIQTVASATEELAASVREIASQVAHSAQMSSTAVQGADQSAAQVQDLAHKVQKIGEIVELISGVAAQTNLLALNATIEAARAGEAGKGFAVVAAEVKGLADQTAKATTEISKQIGAIQEATASSSASIDMIARTIREMDHVATEIAAAVEEQTAATGEIARNVQQASAGATEISSNISGVSAAVGETSAAATQVLASAEGLSTQARQLRTELDSFLVRFRAA</sequence>
<dbReference type="PANTHER" id="PTHR32089:SF112">
    <property type="entry name" value="LYSOZYME-LIKE PROTEIN-RELATED"/>
    <property type="match status" value="1"/>
</dbReference>
<dbReference type="PROSITE" id="PS50885">
    <property type="entry name" value="HAMP"/>
    <property type="match status" value="1"/>
</dbReference>
<dbReference type="GO" id="GO:0006935">
    <property type="term" value="P:chemotaxis"/>
    <property type="evidence" value="ECO:0007669"/>
    <property type="project" value="InterPro"/>
</dbReference>
<gene>
    <name evidence="11" type="ORF">C8P69_102309</name>
</gene>
<keyword evidence="2" id="KW-0997">Cell inner membrane</keyword>
<evidence type="ECO:0000256" key="4">
    <source>
        <dbReference type="ARBA" id="ARBA00029447"/>
    </source>
</evidence>
<dbReference type="InterPro" id="IPR003660">
    <property type="entry name" value="HAMP_dom"/>
</dbReference>
<keyword evidence="7" id="KW-0812">Transmembrane</keyword>
<keyword evidence="7" id="KW-1133">Transmembrane helix</keyword>
<reference evidence="11 12" key="1">
    <citation type="submission" date="2018-04" db="EMBL/GenBank/DDBJ databases">
        <title>Genomic Encyclopedia of Archaeal and Bacterial Type Strains, Phase II (KMG-II): from individual species to whole genera.</title>
        <authorList>
            <person name="Goeker M."/>
        </authorList>
    </citation>
    <scope>NUCLEOTIDE SEQUENCE [LARGE SCALE GENOMIC DNA]</scope>
    <source>
        <strain evidence="11 12">DSM 25521</strain>
    </source>
</reference>
<evidence type="ECO:0000313" key="11">
    <source>
        <dbReference type="EMBL" id="PTM60924.1"/>
    </source>
</evidence>
<dbReference type="AlphaFoldDB" id="A0A2T4ZG75"/>
<dbReference type="PROSITE" id="PS50111">
    <property type="entry name" value="CHEMOTAXIS_TRANSDUC_2"/>
    <property type="match status" value="1"/>
</dbReference>
<dbReference type="RefSeq" id="WP_108174856.1">
    <property type="nucleotide sequence ID" value="NZ_PZZL01000002.1"/>
</dbReference>
<dbReference type="GO" id="GO:0004888">
    <property type="term" value="F:transmembrane signaling receptor activity"/>
    <property type="evidence" value="ECO:0007669"/>
    <property type="project" value="InterPro"/>
</dbReference>
<dbReference type="SMART" id="SM00283">
    <property type="entry name" value="MA"/>
    <property type="match status" value="1"/>
</dbReference>
<evidence type="ECO:0000313" key="12">
    <source>
        <dbReference type="Proteomes" id="UP000241808"/>
    </source>
</evidence>
<feature type="domain" description="T-SNARE coiled-coil homology" evidence="9">
    <location>
        <begin position="464"/>
        <end position="526"/>
    </location>
</feature>
<evidence type="ECO:0000256" key="1">
    <source>
        <dbReference type="ARBA" id="ARBA00004429"/>
    </source>
</evidence>
<keyword evidence="7" id="KW-0472">Membrane</keyword>
<dbReference type="SUPFAM" id="SSF58104">
    <property type="entry name" value="Methyl-accepting chemotaxis protein (MCP) signaling domain"/>
    <property type="match status" value="1"/>
</dbReference>
<feature type="transmembrane region" description="Helical" evidence="7">
    <location>
        <begin position="196"/>
        <end position="216"/>
    </location>
</feature>
<proteinExistence type="inferred from homology"/>
<dbReference type="Gene3D" id="1.10.287.950">
    <property type="entry name" value="Methyl-accepting chemotaxis protein"/>
    <property type="match status" value="1"/>
</dbReference>
<evidence type="ECO:0000256" key="2">
    <source>
        <dbReference type="ARBA" id="ARBA00022519"/>
    </source>
</evidence>
<dbReference type="Pfam" id="PF00672">
    <property type="entry name" value="HAMP"/>
    <property type="match status" value="1"/>
</dbReference>
<evidence type="ECO:0000259" key="9">
    <source>
        <dbReference type="PROSITE" id="PS50192"/>
    </source>
</evidence>
<feature type="domain" description="Methyl-accepting transducer" evidence="8">
    <location>
        <begin position="312"/>
        <end position="548"/>
    </location>
</feature>
<feature type="domain" description="HAMP" evidence="10">
    <location>
        <begin position="218"/>
        <end position="271"/>
    </location>
</feature>
<dbReference type="InterPro" id="IPR004089">
    <property type="entry name" value="MCPsignal_dom"/>
</dbReference>
<feature type="coiled-coil region" evidence="6">
    <location>
        <begin position="267"/>
        <end position="294"/>
    </location>
</feature>
<accession>A0A2T4ZG75</accession>
<dbReference type="InterPro" id="IPR000727">
    <property type="entry name" value="T_SNARE_dom"/>
</dbReference>
<dbReference type="PROSITE" id="PS50192">
    <property type="entry name" value="T_SNARE"/>
    <property type="match status" value="1"/>
</dbReference>
<dbReference type="Gene3D" id="6.10.340.10">
    <property type="match status" value="1"/>
</dbReference>
<comment type="subcellular location">
    <subcellularLocation>
        <location evidence="1">Cell inner membrane</location>
        <topology evidence="1">Multi-pass membrane protein</topology>
    </subcellularLocation>
</comment>
<evidence type="ECO:0000259" key="8">
    <source>
        <dbReference type="PROSITE" id="PS50111"/>
    </source>
</evidence>
<dbReference type="OrthoDB" id="369026at2"/>
<evidence type="ECO:0000256" key="3">
    <source>
        <dbReference type="ARBA" id="ARBA00023224"/>
    </source>
</evidence>
<keyword evidence="2" id="KW-1003">Cell membrane</keyword>
<keyword evidence="6" id="KW-0175">Coiled coil</keyword>
<evidence type="ECO:0000256" key="5">
    <source>
        <dbReference type="PROSITE-ProRule" id="PRU00284"/>
    </source>
</evidence>
<dbReference type="Pfam" id="PF00015">
    <property type="entry name" value="MCPsignal"/>
    <property type="match status" value="1"/>
</dbReference>
<dbReference type="CDD" id="cd06225">
    <property type="entry name" value="HAMP"/>
    <property type="match status" value="1"/>
</dbReference>
<comment type="caution">
    <text evidence="11">The sequence shown here is derived from an EMBL/GenBank/DDBJ whole genome shotgun (WGS) entry which is preliminary data.</text>
</comment>
<dbReference type="GO" id="GO:0007165">
    <property type="term" value="P:signal transduction"/>
    <property type="evidence" value="ECO:0007669"/>
    <property type="project" value="UniProtKB-KW"/>
</dbReference>
<organism evidence="11 12">
    <name type="scientific">Phreatobacter oligotrophus</name>
    <dbReference type="NCBI Taxonomy" id="1122261"/>
    <lineage>
        <taxon>Bacteria</taxon>
        <taxon>Pseudomonadati</taxon>
        <taxon>Pseudomonadota</taxon>
        <taxon>Alphaproteobacteria</taxon>
        <taxon>Hyphomicrobiales</taxon>
        <taxon>Phreatobacteraceae</taxon>
        <taxon>Phreatobacter</taxon>
    </lineage>
</organism>
<keyword evidence="12" id="KW-1185">Reference proteome</keyword>